<evidence type="ECO:0000256" key="1">
    <source>
        <dbReference type="SAM" id="MobiDB-lite"/>
    </source>
</evidence>
<feature type="region of interest" description="Disordered" evidence="1">
    <location>
        <begin position="149"/>
        <end position="173"/>
    </location>
</feature>
<evidence type="ECO:0008006" key="4">
    <source>
        <dbReference type="Google" id="ProtNLM"/>
    </source>
</evidence>
<organism evidence="2 3">
    <name type="scientific">Mycobacterium malmoense</name>
    <dbReference type="NCBI Taxonomy" id="1780"/>
    <lineage>
        <taxon>Bacteria</taxon>
        <taxon>Bacillati</taxon>
        <taxon>Actinomycetota</taxon>
        <taxon>Actinomycetes</taxon>
        <taxon>Mycobacteriales</taxon>
        <taxon>Mycobacteriaceae</taxon>
        <taxon>Mycobacterium</taxon>
    </lineage>
</organism>
<keyword evidence="3" id="KW-1185">Reference proteome</keyword>
<protein>
    <recommendedName>
        <fullName evidence="4">DUF4439 domain-containing protein</fullName>
    </recommendedName>
</protein>
<dbReference type="EMBL" id="MVHV01000030">
    <property type="protein sequence ID" value="ORA78249.1"/>
    <property type="molecule type" value="Genomic_DNA"/>
</dbReference>
<accession>A0ABX3SLB2</accession>
<name>A0ABX3SLB2_MYCMA</name>
<gene>
    <name evidence="2" type="ORF">BST29_21955</name>
</gene>
<sequence>MLGACAGNTGTVATKTVTATAAPTTTSTTSQRDALAAWHDATLVPAQEVHDGLSKISTAADAGDLTTMGIACQEVHDAVAEFQQHLPSPDPELNAQLQKALSDYNAAASICTTAVENHNIDDFQQGATLVSEGDTYMGNVLKILERDLGESSNSPAPPSPSSPSIAAKAEDPEAASLQQLQQLASSDSPFVKAELANWWVPQLSSKRPGVVDDGVVWDNVRTLQEHLQLRQQYPRVRLLWSGDWSTFSAPDFWVTVAGVTFPESSGALTWCSNQGLDSDHCAAKIVSTTHPIEGSTAYS</sequence>
<evidence type="ECO:0000313" key="2">
    <source>
        <dbReference type="EMBL" id="ORA78249.1"/>
    </source>
</evidence>
<dbReference type="Proteomes" id="UP000243140">
    <property type="component" value="Unassembled WGS sequence"/>
</dbReference>
<evidence type="ECO:0000313" key="3">
    <source>
        <dbReference type="Proteomes" id="UP000243140"/>
    </source>
</evidence>
<proteinExistence type="predicted"/>
<comment type="caution">
    <text evidence="2">The sequence shown here is derived from an EMBL/GenBank/DDBJ whole genome shotgun (WGS) entry which is preliminary data.</text>
</comment>
<reference evidence="2 3" key="1">
    <citation type="submission" date="2017-02" db="EMBL/GenBank/DDBJ databases">
        <title>The new phylogeny of genus Mycobacterium.</title>
        <authorList>
            <person name="Tortoli E."/>
            <person name="Trovato A."/>
            <person name="Cirillo D.M."/>
        </authorList>
    </citation>
    <scope>NUCLEOTIDE SEQUENCE [LARGE SCALE GENOMIC DNA]</scope>
    <source>
        <strain evidence="2 3">IP1130001</strain>
    </source>
</reference>